<dbReference type="GO" id="GO:0005737">
    <property type="term" value="C:cytoplasm"/>
    <property type="evidence" value="ECO:0007669"/>
    <property type="project" value="TreeGrafter"/>
</dbReference>
<sequence>MLTWICSSLSPFTTSSTATAAPEHPLLAQTGTVVLLQRRSAFRRANMSCRLRVRFGAVRWADIKVDSQHNAALRTLQGFRQEAKRRIEMRKTPAAHAQWGCARAAVVAAVARGLDLSLRLRVRRGNSEGVNRTGVARRSGTGPGRDGTAMPKQQRRRTSKEAAAAAATAAAVVINSDGCRAERKPCGKSAEICREPLQGDTPTPPPPPLKKAAVATEREAAPPPPPVPVLPVPPPVLAVVVVPQVTITPEGCGASREMQQGDWDEVVEGPLRRKLSNSSISSTSSSVAESEDDILSDGESKGIVTLEHLVESGEQTKAWWKLKTVVNWPFLASQRKRLNWVQLAGHKGHFKAADEGSILKKFSENEKQCFERLRGDALQPFAPQYHGVVEKDGESFLHMTDLLANFDLPNVMDCKMGIR</sequence>
<feature type="region of interest" description="Disordered" evidence="5">
    <location>
        <begin position="274"/>
        <end position="294"/>
    </location>
</feature>
<comment type="similarity">
    <text evidence="1 4">Belongs to the inositol phosphokinase (IPK) family.</text>
</comment>
<reference evidence="6" key="1">
    <citation type="journal article" date="2023" name="Front. Mar. Sci.">
        <title>A new Merluccius polli reference genome to investigate the effects of global change in West African waters.</title>
        <authorList>
            <person name="Mateo J.L."/>
            <person name="Blanco-Fernandez C."/>
            <person name="Garcia-Vazquez E."/>
            <person name="Machado-Schiaffino G."/>
        </authorList>
    </citation>
    <scope>NUCLEOTIDE SEQUENCE</scope>
    <source>
        <strain evidence="6">C29</strain>
        <tissue evidence="6">Fin</tissue>
    </source>
</reference>
<keyword evidence="3 4" id="KW-0418">Kinase</keyword>
<evidence type="ECO:0000313" key="6">
    <source>
        <dbReference type="EMBL" id="KAK0133725.1"/>
    </source>
</evidence>
<feature type="region of interest" description="Disordered" evidence="5">
    <location>
        <begin position="129"/>
        <end position="161"/>
    </location>
</feature>
<dbReference type="EMBL" id="JAOPHQ010005893">
    <property type="protein sequence ID" value="KAK0133725.1"/>
    <property type="molecule type" value="Genomic_DNA"/>
</dbReference>
<dbReference type="PANTHER" id="PTHR12400:SF55">
    <property type="entry name" value="INOSITOL-TRISPHOSPHATE 3-KINASE A"/>
    <property type="match status" value="1"/>
</dbReference>
<feature type="region of interest" description="Disordered" evidence="5">
    <location>
        <begin position="193"/>
        <end position="226"/>
    </location>
</feature>
<dbReference type="PANTHER" id="PTHR12400">
    <property type="entry name" value="INOSITOL POLYPHOSPHATE KINASE"/>
    <property type="match status" value="1"/>
</dbReference>
<dbReference type="GO" id="GO:0046854">
    <property type="term" value="P:phosphatidylinositol phosphate biosynthetic process"/>
    <property type="evidence" value="ECO:0007669"/>
    <property type="project" value="TreeGrafter"/>
</dbReference>
<keyword evidence="7" id="KW-1185">Reference proteome</keyword>
<protein>
    <recommendedName>
        <fullName evidence="4">Kinase</fullName>
        <ecNumber evidence="4">2.7.-.-</ecNumber>
    </recommendedName>
</protein>
<gene>
    <name evidence="6" type="primary">Itpka</name>
    <name evidence="6" type="ORF">N1851_030750</name>
</gene>
<evidence type="ECO:0000256" key="5">
    <source>
        <dbReference type="SAM" id="MobiDB-lite"/>
    </source>
</evidence>
<dbReference type="GO" id="GO:0005634">
    <property type="term" value="C:nucleus"/>
    <property type="evidence" value="ECO:0007669"/>
    <property type="project" value="TreeGrafter"/>
</dbReference>
<feature type="compositionally biased region" description="Low complexity" evidence="5">
    <location>
        <begin position="276"/>
        <end position="288"/>
    </location>
</feature>
<dbReference type="InterPro" id="IPR005522">
    <property type="entry name" value="IPK"/>
</dbReference>
<accession>A0AA47M4Y2</accession>
<dbReference type="GO" id="GO:0000828">
    <property type="term" value="F:inositol hexakisphosphate kinase activity"/>
    <property type="evidence" value="ECO:0007669"/>
    <property type="project" value="TreeGrafter"/>
</dbReference>
<dbReference type="GO" id="GO:0032958">
    <property type="term" value="P:inositol phosphate biosynthetic process"/>
    <property type="evidence" value="ECO:0007669"/>
    <property type="project" value="InterPro"/>
</dbReference>
<dbReference type="SUPFAM" id="SSF56104">
    <property type="entry name" value="SAICAR synthase-like"/>
    <property type="match status" value="1"/>
</dbReference>
<dbReference type="AlphaFoldDB" id="A0AA47M4Y2"/>
<dbReference type="EC" id="2.7.-.-" evidence="4"/>
<comment type="caution">
    <text evidence="6">The sequence shown here is derived from an EMBL/GenBank/DDBJ whole genome shotgun (WGS) entry which is preliminary data.</text>
</comment>
<evidence type="ECO:0000256" key="4">
    <source>
        <dbReference type="RuleBase" id="RU363090"/>
    </source>
</evidence>
<dbReference type="Proteomes" id="UP001174136">
    <property type="component" value="Unassembled WGS sequence"/>
</dbReference>
<dbReference type="Gene3D" id="3.30.470.160">
    <property type="entry name" value="Inositol polyphosphate kinase"/>
    <property type="match status" value="1"/>
</dbReference>
<evidence type="ECO:0000256" key="1">
    <source>
        <dbReference type="ARBA" id="ARBA00007374"/>
    </source>
</evidence>
<evidence type="ECO:0000313" key="7">
    <source>
        <dbReference type="Proteomes" id="UP001174136"/>
    </source>
</evidence>
<proteinExistence type="inferred from homology"/>
<organism evidence="6 7">
    <name type="scientific">Merluccius polli</name>
    <name type="common">Benguela hake</name>
    <name type="synonym">Merluccius cadenati</name>
    <dbReference type="NCBI Taxonomy" id="89951"/>
    <lineage>
        <taxon>Eukaryota</taxon>
        <taxon>Metazoa</taxon>
        <taxon>Chordata</taxon>
        <taxon>Craniata</taxon>
        <taxon>Vertebrata</taxon>
        <taxon>Euteleostomi</taxon>
        <taxon>Actinopterygii</taxon>
        <taxon>Neopterygii</taxon>
        <taxon>Teleostei</taxon>
        <taxon>Neoteleostei</taxon>
        <taxon>Acanthomorphata</taxon>
        <taxon>Zeiogadaria</taxon>
        <taxon>Gadariae</taxon>
        <taxon>Gadiformes</taxon>
        <taxon>Gadoidei</taxon>
        <taxon>Merlucciidae</taxon>
        <taxon>Merluccius</taxon>
    </lineage>
</organism>
<keyword evidence="2 4" id="KW-0808">Transferase</keyword>
<name>A0AA47M4Y2_MERPO</name>
<dbReference type="InterPro" id="IPR038286">
    <property type="entry name" value="IPK_sf"/>
</dbReference>
<evidence type="ECO:0000256" key="2">
    <source>
        <dbReference type="ARBA" id="ARBA00022679"/>
    </source>
</evidence>
<evidence type="ECO:0000256" key="3">
    <source>
        <dbReference type="ARBA" id="ARBA00022777"/>
    </source>
</evidence>